<sequence>MLDSESHYATRRRKHLGLINTLRALGAQADLDLPRIAVIGNQSAGKSSLVEAISGVSSSRVTPEADSQCRMAESSNPWICRVSIRWEFHDNGRRRDKVEEQAFGKEITNPRDVEVALRRAQAAVLNPSIEPKSFLDMTEPMLKQRLPKNELLFSRNAVCVDLSGPGLVDLAFLDLPGIIQNADPEIVGLVEGLVLSHIQGNCLILVTLPMSDDIENQKAMSLARQVDPSGSRTIGVLTKPDTLTSGATRSKELWLDVIEGRDVKFPLKLGYYCTRQPDEDERRAGITTAQARQAEADFFARTLPWSASTYQPHFGTRNLVSHLSKLLTKVIDESLPKIASETARQLQECSSRLDLLPQPISEPSSFVLTLLTRFCLQVNLFVEGSLDAASLVQDSRGAYAKYKMNIRSTAPKFLPYTNRVVAQSELDFGNAARFIRLDDDDGATGSGVAYLYLDDVRSRINQAVTRELPNNIPYVAKISFIKEFQRDWATHTRRVVDSVHQTLQRTVLRLVQDAFGPYNHLEPKVRRAVEDLIRSKLQSVSSQVLRVLRYETTPFTQNDHYLSASKDEFLAQYKSARQNAKTDPKARERKREEATILASLAKLGYQGLTVADFGKLVPPDEYEKELEVMAEVRAYFKVAYKRIIDYVPLVIDHEFLRAFANELQEHLIKWLGLGAIDAGAKCAAYLEEDPFVVSTREELAGRKQRLENVQNELAEFGL</sequence>
<evidence type="ECO:0000313" key="5">
    <source>
        <dbReference type="EMBL" id="EKM52229.1"/>
    </source>
</evidence>
<keyword evidence="6" id="KW-1185">Reference proteome</keyword>
<keyword evidence="2" id="KW-0342">GTP-binding</keyword>
<dbReference type="HOGENOM" id="CLU_008964_4_1_1"/>
<dbReference type="InterPro" id="IPR003130">
    <property type="entry name" value="GED"/>
</dbReference>
<gene>
    <name evidence="5" type="ORF">PHACADRAFT_101169</name>
</gene>
<dbReference type="Gene3D" id="3.40.50.300">
    <property type="entry name" value="P-loop containing nucleotide triphosphate hydrolases"/>
    <property type="match status" value="1"/>
</dbReference>
<dbReference type="Pfam" id="PF00350">
    <property type="entry name" value="Dynamin_N"/>
    <property type="match status" value="1"/>
</dbReference>
<organism evidence="5 6">
    <name type="scientific">Phanerochaete carnosa (strain HHB-10118-sp)</name>
    <name type="common">White-rot fungus</name>
    <name type="synonym">Peniophora carnosa</name>
    <dbReference type="NCBI Taxonomy" id="650164"/>
    <lineage>
        <taxon>Eukaryota</taxon>
        <taxon>Fungi</taxon>
        <taxon>Dikarya</taxon>
        <taxon>Basidiomycota</taxon>
        <taxon>Agaricomycotina</taxon>
        <taxon>Agaricomycetes</taxon>
        <taxon>Polyporales</taxon>
        <taxon>Phanerochaetaceae</taxon>
        <taxon>Phanerochaete</taxon>
    </lineage>
</organism>
<evidence type="ECO:0000259" key="3">
    <source>
        <dbReference type="PROSITE" id="PS51388"/>
    </source>
</evidence>
<proteinExistence type="predicted"/>
<dbReference type="Proteomes" id="UP000008370">
    <property type="component" value="Unassembled WGS sequence"/>
</dbReference>
<dbReference type="GO" id="GO:0016020">
    <property type="term" value="C:membrane"/>
    <property type="evidence" value="ECO:0007669"/>
    <property type="project" value="TreeGrafter"/>
</dbReference>
<evidence type="ECO:0008006" key="7">
    <source>
        <dbReference type="Google" id="ProtNLM"/>
    </source>
</evidence>
<dbReference type="CDD" id="cd08771">
    <property type="entry name" value="DLP_1"/>
    <property type="match status" value="1"/>
</dbReference>
<dbReference type="SUPFAM" id="SSF52540">
    <property type="entry name" value="P-loop containing nucleoside triphosphate hydrolases"/>
    <property type="match status" value="1"/>
</dbReference>
<dbReference type="GO" id="GO:0005525">
    <property type="term" value="F:GTP binding"/>
    <property type="evidence" value="ECO:0007669"/>
    <property type="project" value="InterPro"/>
</dbReference>
<dbReference type="SMART" id="SM00053">
    <property type="entry name" value="DYNc"/>
    <property type="match status" value="1"/>
</dbReference>
<dbReference type="PANTHER" id="PTHR11566">
    <property type="entry name" value="DYNAMIN"/>
    <property type="match status" value="1"/>
</dbReference>
<dbReference type="InterPro" id="IPR001401">
    <property type="entry name" value="Dynamin_GTPase"/>
</dbReference>
<dbReference type="InParanoid" id="K5W021"/>
<dbReference type="PRINTS" id="PR00195">
    <property type="entry name" value="DYNAMIN"/>
</dbReference>
<dbReference type="STRING" id="650164.K5W021"/>
<dbReference type="InterPro" id="IPR020850">
    <property type="entry name" value="GED_dom"/>
</dbReference>
<dbReference type="InterPro" id="IPR000375">
    <property type="entry name" value="Dynamin_stalk"/>
</dbReference>
<accession>K5W021</accession>
<dbReference type="Gene3D" id="1.20.120.1240">
    <property type="entry name" value="Dynamin, middle domain"/>
    <property type="match status" value="1"/>
</dbReference>
<dbReference type="KEGG" id="pco:PHACADRAFT_101169"/>
<evidence type="ECO:0000256" key="2">
    <source>
        <dbReference type="ARBA" id="ARBA00023134"/>
    </source>
</evidence>
<dbReference type="GO" id="GO:0003924">
    <property type="term" value="F:GTPase activity"/>
    <property type="evidence" value="ECO:0007669"/>
    <property type="project" value="InterPro"/>
</dbReference>
<feature type="domain" description="Dynamin-type G" evidence="4">
    <location>
        <begin position="30"/>
        <end position="336"/>
    </location>
</feature>
<dbReference type="InterPro" id="IPR022812">
    <property type="entry name" value="Dynamin"/>
</dbReference>
<dbReference type="Pfam" id="PF02212">
    <property type="entry name" value="GED"/>
    <property type="match status" value="1"/>
</dbReference>
<dbReference type="InterPro" id="IPR045063">
    <property type="entry name" value="Dynamin_N"/>
</dbReference>
<feature type="domain" description="GED" evidence="3">
    <location>
        <begin position="625"/>
        <end position="718"/>
    </location>
</feature>
<protein>
    <recommendedName>
        <fullName evidence="7">GED domain-containing protein</fullName>
    </recommendedName>
</protein>
<dbReference type="GO" id="GO:0005737">
    <property type="term" value="C:cytoplasm"/>
    <property type="evidence" value="ECO:0007669"/>
    <property type="project" value="TreeGrafter"/>
</dbReference>
<keyword evidence="1" id="KW-0547">Nucleotide-binding</keyword>
<dbReference type="RefSeq" id="XP_007398585.1">
    <property type="nucleotide sequence ID" value="XM_007398523.1"/>
</dbReference>
<dbReference type="InterPro" id="IPR027417">
    <property type="entry name" value="P-loop_NTPase"/>
</dbReference>
<dbReference type="Pfam" id="PF01031">
    <property type="entry name" value="Dynamin_M"/>
    <property type="match status" value="2"/>
</dbReference>
<reference evidence="5 6" key="1">
    <citation type="journal article" date="2012" name="BMC Genomics">
        <title>Comparative genomics of the white-rot fungi, Phanerochaete carnosa and P. chrysosporium, to elucidate the genetic basis of the distinct wood types they colonize.</title>
        <authorList>
            <person name="Suzuki H."/>
            <person name="MacDonald J."/>
            <person name="Syed K."/>
            <person name="Salamov A."/>
            <person name="Hori C."/>
            <person name="Aerts A."/>
            <person name="Henrissat B."/>
            <person name="Wiebenga A."/>
            <person name="vanKuyk P.A."/>
            <person name="Barry K."/>
            <person name="Lindquist E."/>
            <person name="LaButti K."/>
            <person name="Lapidus A."/>
            <person name="Lucas S."/>
            <person name="Coutinho P."/>
            <person name="Gong Y."/>
            <person name="Samejima M."/>
            <person name="Mahadevan R."/>
            <person name="Abou-Zaid M."/>
            <person name="de Vries R.P."/>
            <person name="Igarashi K."/>
            <person name="Yadav J.S."/>
            <person name="Grigoriev I.V."/>
            <person name="Master E.R."/>
        </authorList>
    </citation>
    <scope>NUCLEOTIDE SEQUENCE [LARGE SCALE GENOMIC DNA]</scope>
    <source>
        <strain evidence="5 6">HHB-10118-sp</strain>
    </source>
</reference>
<dbReference type="GO" id="GO:0008017">
    <property type="term" value="F:microtubule binding"/>
    <property type="evidence" value="ECO:0007669"/>
    <property type="project" value="TreeGrafter"/>
</dbReference>
<dbReference type="GeneID" id="18907187"/>
<dbReference type="OrthoDB" id="5061070at2759"/>
<dbReference type="AlphaFoldDB" id="K5W021"/>
<evidence type="ECO:0000313" key="6">
    <source>
        <dbReference type="Proteomes" id="UP000008370"/>
    </source>
</evidence>
<evidence type="ECO:0000259" key="4">
    <source>
        <dbReference type="PROSITE" id="PS51718"/>
    </source>
</evidence>
<evidence type="ECO:0000256" key="1">
    <source>
        <dbReference type="ARBA" id="ARBA00022741"/>
    </source>
</evidence>
<dbReference type="PROSITE" id="PS51718">
    <property type="entry name" value="G_DYNAMIN_2"/>
    <property type="match status" value="1"/>
</dbReference>
<dbReference type="PROSITE" id="PS51388">
    <property type="entry name" value="GED"/>
    <property type="match status" value="1"/>
</dbReference>
<dbReference type="SMART" id="SM00302">
    <property type="entry name" value="GED"/>
    <property type="match status" value="1"/>
</dbReference>
<name>K5W021_PHACS</name>
<dbReference type="GO" id="GO:0005874">
    <property type="term" value="C:microtubule"/>
    <property type="evidence" value="ECO:0007669"/>
    <property type="project" value="TreeGrafter"/>
</dbReference>
<dbReference type="InterPro" id="IPR030381">
    <property type="entry name" value="G_DYNAMIN_dom"/>
</dbReference>
<dbReference type="EMBL" id="JH930475">
    <property type="protein sequence ID" value="EKM52229.1"/>
    <property type="molecule type" value="Genomic_DNA"/>
</dbReference>